<evidence type="ECO:0000256" key="1">
    <source>
        <dbReference type="ARBA" id="ARBA00004123"/>
    </source>
</evidence>
<dbReference type="Pfam" id="PF26213">
    <property type="entry name" value="TYRAAT1_C"/>
    <property type="match status" value="1"/>
</dbReference>
<evidence type="ECO:0000256" key="5">
    <source>
        <dbReference type="ARBA" id="ARBA00023242"/>
    </source>
</evidence>
<dbReference type="InterPro" id="IPR059064">
    <property type="entry name" value="TYRAAT2_C"/>
</dbReference>
<dbReference type="GO" id="GO:0005634">
    <property type="term" value="C:nucleus"/>
    <property type="evidence" value="ECO:0007669"/>
    <property type="project" value="UniProtKB-SubCell"/>
</dbReference>
<comment type="subcellular location">
    <subcellularLocation>
        <location evidence="1">Nucleus</location>
    </subcellularLocation>
</comment>
<dbReference type="InterPro" id="IPR036879">
    <property type="entry name" value="TF_MADSbox_sf"/>
</dbReference>
<proteinExistence type="predicted"/>
<dbReference type="Gene3D" id="3.40.1810.10">
    <property type="entry name" value="Transcription factor, MADS-box"/>
    <property type="match status" value="1"/>
</dbReference>
<evidence type="ECO:0000256" key="2">
    <source>
        <dbReference type="ARBA" id="ARBA00023015"/>
    </source>
</evidence>
<dbReference type="GO" id="GO:0045944">
    <property type="term" value="P:positive regulation of transcription by RNA polymerase II"/>
    <property type="evidence" value="ECO:0007669"/>
    <property type="project" value="InterPro"/>
</dbReference>
<name>A0A6D2KF17_9BRAS</name>
<dbReference type="EMBL" id="CACVBM020001518">
    <property type="protein sequence ID" value="CAA7053064.1"/>
    <property type="molecule type" value="Genomic_DNA"/>
</dbReference>
<dbReference type="InterPro" id="IPR045011">
    <property type="entry name" value="TYRAAT1/2"/>
</dbReference>
<gene>
    <name evidence="7" type="ORF">MERR_LOCUS40299</name>
</gene>
<keyword evidence="3" id="KW-0238">DNA-binding</keyword>
<dbReference type="GO" id="GO:0033730">
    <property type="term" value="F:arogenate dehydrogenase (NADP+) activity"/>
    <property type="evidence" value="ECO:0007669"/>
    <property type="project" value="InterPro"/>
</dbReference>
<dbReference type="PANTHER" id="PTHR43207:SF8">
    <property type="entry name" value="AROGENATE DEHYDROGENASE 1, CHLOROPLASTIC"/>
    <property type="match status" value="1"/>
</dbReference>
<reference evidence="7" key="1">
    <citation type="submission" date="2020-01" db="EMBL/GenBank/DDBJ databases">
        <authorList>
            <person name="Mishra B."/>
        </authorList>
    </citation>
    <scope>NUCLEOTIDE SEQUENCE [LARGE SCALE GENOMIC DNA]</scope>
</reference>
<keyword evidence="8" id="KW-1185">Reference proteome</keyword>
<keyword evidence="2" id="KW-0805">Transcription regulation</keyword>
<organism evidence="7 8">
    <name type="scientific">Microthlaspi erraticum</name>
    <dbReference type="NCBI Taxonomy" id="1685480"/>
    <lineage>
        <taxon>Eukaryota</taxon>
        <taxon>Viridiplantae</taxon>
        <taxon>Streptophyta</taxon>
        <taxon>Embryophyta</taxon>
        <taxon>Tracheophyta</taxon>
        <taxon>Spermatophyta</taxon>
        <taxon>Magnoliopsida</taxon>
        <taxon>eudicotyledons</taxon>
        <taxon>Gunneridae</taxon>
        <taxon>Pentapetalae</taxon>
        <taxon>rosids</taxon>
        <taxon>malvids</taxon>
        <taxon>Brassicales</taxon>
        <taxon>Brassicaceae</taxon>
        <taxon>Coluteocarpeae</taxon>
        <taxon>Microthlaspi</taxon>
    </lineage>
</organism>
<dbReference type="AlphaFoldDB" id="A0A6D2KF17"/>
<evidence type="ECO:0000256" key="4">
    <source>
        <dbReference type="ARBA" id="ARBA00023163"/>
    </source>
</evidence>
<dbReference type="InterPro" id="IPR033897">
    <property type="entry name" value="SRF-like_MADS-box"/>
</dbReference>
<dbReference type="GO" id="GO:0046983">
    <property type="term" value="F:protein dimerization activity"/>
    <property type="evidence" value="ECO:0007669"/>
    <property type="project" value="InterPro"/>
</dbReference>
<dbReference type="GO" id="GO:0000987">
    <property type="term" value="F:cis-regulatory region sequence-specific DNA binding"/>
    <property type="evidence" value="ECO:0007669"/>
    <property type="project" value="InterPro"/>
</dbReference>
<comment type="caution">
    <text evidence="7">The sequence shown here is derived from an EMBL/GenBank/DDBJ whole genome shotgun (WGS) entry which is preliminary data.</text>
</comment>
<dbReference type="PROSITE" id="PS50066">
    <property type="entry name" value="MADS_BOX_2"/>
    <property type="match status" value="1"/>
</dbReference>
<dbReference type="OrthoDB" id="763796at2759"/>
<feature type="domain" description="MADS-box" evidence="6">
    <location>
        <begin position="15"/>
        <end position="52"/>
    </location>
</feature>
<dbReference type="Pfam" id="PF00319">
    <property type="entry name" value="SRF-TF"/>
    <property type="match status" value="1"/>
</dbReference>
<keyword evidence="5" id="KW-0539">Nucleus</keyword>
<evidence type="ECO:0000313" key="7">
    <source>
        <dbReference type="EMBL" id="CAA7053064.1"/>
    </source>
</evidence>
<dbReference type="CDD" id="cd00266">
    <property type="entry name" value="MADS_SRF_like"/>
    <property type="match status" value="1"/>
</dbReference>
<evidence type="ECO:0000256" key="3">
    <source>
        <dbReference type="ARBA" id="ARBA00023125"/>
    </source>
</evidence>
<protein>
    <recommendedName>
        <fullName evidence="6">MADS-box domain-containing protein</fullName>
    </recommendedName>
</protein>
<dbReference type="InterPro" id="IPR002100">
    <property type="entry name" value="TF_MADSbox"/>
</dbReference>
<dbReference type="SUPFAM" id="SSF55455">
    <property type="entry name" value="SRF-like"/>
    <property type="match status" value="1"/>
</dbReference>
<sequence>MAPRVKSLADDHLKSKKSVFKQRFPGFKKKATELSVLCGNSVRFICYGPDEKDLHVWPENPKAMQQIVARFNAQSHLKRKKNGCDLKPKIGLSFVFDKVRIGMDDDRRRVRCDSFLHVFAREGCSMVEMSCAEHDWHAAGSQFITHTVGRVLEKLSLESTHVDTKGNETLLKLVENTSGDSFDLYCGLFLYNPNAMEQLERFGWLSSL</sequence>
<dbReference type="PANTHER" id="PTHR43207">
    <property type="entry name" value="AROGENATE DEHYDROGENASE-RELATED"/>
    <property type="match status" value="1"/>
</dbReference>
<keyword evidence="4" id="KW-0804">Transcription</keyword>
<dbReference type="GO" id="GO:0006571">
    <property type="term" value="P:tyrosine biosynthetic process"/>
    <property type="evidence" value="ECO:0007669"/>
    <property type="project" value="InterPro"/>
</dbReference>
<dbReference type="GO" id="GO:0000981">
    <property type="term" value="F:DNA-binding transcription factor activity, RNA polymerase II-specific"/>
    <property type="evidence" value="ECO:0007669"/>
    <property type="project" value="InterPro"/>
</dbReference>
<accession>A0A6D2KF17</accession>
<dbReference type="Proteomes" id="UP000467841">
    <property type="component" value="Unassembled WGS sequence"/>
</dbReference>
<evidence type="ECO:0000313" key="8">
    <source>
        <dbReference type="Proteomes" id="UP000467841"/>
    </source>
</evidence>
<evidence type="ECO:0000259" key="6">
    <source>
        <dbReference type="PROSITE" id="PS50066"/>
    </source>
</evidence>